<dbReference type="InterPro" id="IPR053151">
    <property type="entry name" value="RNase_H-like"/>
</dbReference>
<gene>
    <name evidence="2" type="ORF">V6N11_053186</name>
</gene>
<dbReference type="Proteomes" id="UP001396334">
    <property type="component" value="Unassembled WGS sequence"/>
</dbReference>
<sequence length="128" mass="14537">MVHKTVSERFFFFNNIIVELWVVFEGLQLAWAHGYEYLAVQIDSSDAFQLLSPSSPESPIPIVRSIANILHRAWFVEFSLVPREANFAADYMAKFVPHQDSLLTIFEVPPTSLTGIRHRDVCGSLNSP</sequence>
<name>A0ABR2UC95_9ROSI</name>
<comment type="caution">
    <text evidence="2">The sequence shown here is derived from an EMBL/GenBank/DDBJ whole genome shotgun (WGS) entry which is preliminary data.</text>
</comment>
<reference evidence="2 3" key="1">
    <citation type="journal article" date="2024" name="G3 (Bethesda)">
        <title>Genome assembly of Hibiscus sabdariffa L. provides insights into metabolisms of medicinal natural products.</title>
        <authorList>
            <person name="Kim T."/>
        </authorList>
    </citation>
    <scope>NUCLEOTIDE SEQUENCE [LARGE SCALE GENOMIC DNA]</scope>
    <source>
        <strain evidence="2">TK-2024</strain>
        <tissue evidence="2">Old leaves</tissue>
    </source>
</reference>
<dbReference type="Pfam" id="PF13456">
    <property type="entry name" value="RVT_3"/>
    <property type="match status" value="1"/>
</dbReference>
<evidence type="ECO:0000313" key="2">
    <source>
        <dbReference type="EMBL" id="KAK9047340.1"/>
    </source>
</evidence>
<evidence type="ECO:0000313" key="3">
    <source>
        <dbReference type="Proteomes" id="UP001396334"/>
    </source>
</evidence>
<feature type="domain" description="RNase H type-1" evidence="1">
    <location>
        <begin position="15"/>
        <end position="95"/>
    </location>
</feature>
<protein>
    <recommendedName>
        <fullName evidence="1">RNase H type-1 domain-containing protein</fullName>
    </recommendedName>
</protein>
<dbReference type="PANTHER" id="PTHR47723:SF13">
    <property type="entry name" value="PUTATIVE-RELATED"/>
    <property type="match status" value="1"/>
</dbReference>
<dbReference type="SUPFAM" id="SSF53098">
    <property type="entry name" value="Ribonuclease H-like"/>
    <property type="match status" value="1"/>
</dbReference>
<dbReference type="Gene3D" id="3.30.420.10">
    <property type="entry name" value="Ribonuclease H-like superfamily/Ribonuclease H"/>
    <property type="match status" value="1"/>
</dbReference>
<dbReference type="InterPro" id="IPR044730">
    <property type="entry name" value="RNase_H-like_dom_plant"/>
</dbReference>
<dbReference type="CDD" id="cd06222">
    <property type="entry name" value="RNase_H_like"/>
    <property type="match status" value="1"/>
</dbReference>
<organism evidence="2 3">
    <name type="scientific">Hibiscus sabdariffa</name>
    <name type="common">roselle</name>
    <dbReference type="NCBI Taxonomy" id="183260"/>
    <lineage>
        <taxon>Eukaryota</taxon>
        <taxon>Viridiplantae</taxon>
        <taxon>Streptophyta</taxon>
        <taxon>Embryophyta</taxon>
        <taxon>Tracheophyta</taxon>
        <taxon>Spermatophyta</taxon>
        <taxon>Magnoliopsida</taxon>
        <taxon>eudicotyledons</taxon>
        <taxon>Gunneridae</taxon>
        <taxon>Pentapetalae</taxon>
        <taxon>rosids</taxon>
        <taxon>malvids</taxon>
        <taxon>Malvales</taxon>
        <taxon>Malvaceae</taxon>
        <taxon>Malvoideae</taxon>
        <taxon>Hibiscus</taxon>
    </lineage>
</organism>
<dbReference type="EMBL" id="JBBPBN010000001">
    <property type="protein sequence ID" value="KAK9047340.1"/>
    <property type="molecule type" value="Genomic_DNA"/>
</dbReference>
<proteinExistence type="predicted"/>
<dbReference type="InterPro" id="IPR036397">
    <property type="entry name" value="RNaseH_sf"/>
</dbReference>
<keyword evidence="3" id="KW-1185">Reference proteome</keyword>
<dbReference type="PANTHER" id="PTHR47723">
    <property type="entry name" value="OS05G0353850 PROTEIN"/>
    <property type="match status" value="1"/>
</dbReference>
<dbReference type="InterPro" id="IPR012337">
    <property type="entry name" value="RNaseH-like_sf"/>
</dbReference>
<evidence type="ECO:0000259" key="1">
    <source>
        <dbReference type="Pfam" id="PF13456"/>
    </source>
</evidence>
<dbReference type="InterPro" id="IPR002156">
    <property type="entry name" value="RNaseH_domain"/>
</dbReference>
<accession>A0ABR2UC95</accession>